<proteinExistence type="predicted"/>
<evidence type="ECO:0000256" key="1">
    <source>
        <dbReference type="SAM" id="MobiDB-lite"/>
    </source>
</evidence>
<feature type="compositionally biased region" description="Polar residues" evidence="1">
    <location>
        <begin position="502"/>
        <end position="520"/>
    </location>
</feature>
<dbReference type="Proteomes" id="UP000654075">
    <property type="component" value="Unassembled WGS sequence"/>
</dbReference>
<accession>A0A813HSG3</accession>
<organism evidence="2 3">
    <name type="scientific">Polarella glacialis</name>
    <name type="common">Dinoflagellate</name>
    <dbReference type="NCBI Taxonomy" id="89957"/>
    <lineage>
        <taxon>Eukaryota</taxon>
        <taxon>Sar</taxon>
        <taxon>Alveolata</taxon>
        <taxon>Dinophyceae</taxon>
        <taxon>Suessiales</taxon>
        <taxon>Suessiaceae</taxon>
        <taxon>Polarella</taxon>
    </lineage>
</organism>
<protein>
    <submittedName>
        <fullName evidence="2">Uncharacterized protein</fullName>
    </submittedName>
</protein>
<reference evidence="2" key="1">
    <citation type="submission" date="2021-02" db="EMBL/GenBank/DDBJ databases">
        <authorList>
            <person name="Dougan E. K."/>
            <person name="Rhodes N."/>
            <person name="Thang M."/>
            <person name="Chan C."/>
        </authorList>
    </citation>
    <scope>NUCLEOTIDE SEQUENCE</scope>
</reference>
<feature type="compositionally biased region" description="Low complexity" evidence="1">
    <location>
        <begin position="264"/>
        <end position="275"/>
    </location>
</feature>
<dbReference type="EMBL" id="CAJNNV010032804">
    <property type="protein sequence ID" value="CAE8641106.1"/>
    <property type="molecule type" value="Genomic_DNA"/>
</dbReference>
<feature type="region of interest" description="Disordered" evidence="1">
    <location>
        <begin position="486"/>
        <end position="520"/>
    </location>
</feature>
<dbReference type="AlphaFoldDB" id="A0A813HSG3"/>
<comment type="caution">
    <text evidence="2">The sequence shown here is derived from an EMBL/GenBank/DDBJ whole genome shotgun (WGS) entry which is preliminary data.</text>
</comment>
<sequence length="763" mass="79855">MNGAVHPSESCSESQPWSVRTLLLVGDAVGESVEKTRSAIAAVDVATGDVHDDVGGVTQCESVHRTSRMNPSGLDHALAEFAPAILRVVNDAYAVDQGDTGICFKRPEMFRFSEVGSVREWLVSVHDKAAKRRRRTEALCNGTGKRRLRRRVDVDDACRVDDKVDTDNDVDVVDASGCGRDEFPVAPMERVFIGLVRSETVHGLEALPALRSSSSSTSSSLSDRAIELAAQLRVPPAVGNARGPTPKGSAGESDPATSAAEHQSASTPSSSTLAPTGGVPAVLCGGCAAGKIFMDVVPETAIARAAQREAFGPAELHSVKQAAGYSVDGPDDGPGHDDGMRAASPATAPTSWRVPRAPILEFGPFAVHPLVQGIGVAAALHRCVLRLAHDYNVACAQTEQPRRLPAANPAGPAFAGGEKSLSPTTTKAAAAGTIVNDSAEPSTQSKVAADSGTPASWVTVAADSDSAASLPLAPRFHEDLASALPSSSTTMTLPSSTSVLPASTSYQGSPTTRSSDCGSGQFNQCRRVRIQTIHHRTDLWQVDTDDAGRFAEAVRLCLAQSGGSPAQSAGSAGSSGGVARVSHVGMFESAERAQFCSVFWAQETRRALRGGVGGGERAEGVCVENLMHEALNDDDAEQGAGDEADGNMDGMDGNTDGKELTGCGGGQDLQADKQTRYVKMDVTQEGSFWRLREPIRGGAGVYGRRQRRGSRGQLQGSSLGGFDLIGLQRMACCEQSIISRPAVWIVLERSLTADELCEVAVDS</sequence>
<keyword evidence="3" id="KW-1185">Reference proteome</keyword>
<feature type="compositionally biased region" description="Low complexity" evidence="1">
    <location>
        <begin position="486"/>
        <end position="501"/>
    </location>
</feature>
<evidence type="ECO:0000313" key="2">
    <source>
        <dbReference type="EMBL" id="CAE8641106.1"/>
    </source>
</evidence>
<feature type="region of interest" description="Disordered" evidence="1">
    <location>
        <begin position="232"/>
        <end position="275"/>
    </location>
</feature>
<gene>
    <name evidence="2" type="ORF">PGLA1383_LOCUS55829</name>
</gene>
<evidence type="ECO:0000313" key="3">
    <source>
        <dbReference type="Proteomes" id="UP000654075"/>
    </source>
</evidence>
<feature type="region of interest" description="Disordered" evidence="1">
    <location>
        <begin position="328"/>
        <end position="348"/>
    </location>
</feature>
<name>A0A813HSG3_POLGL</name>